<feature type="signal peptide" evidence="7">
    <location>
        <begin position="1"/>
        <end position="26"/>
    </location>
</feature>
<evidence type="ECO:0000313" key="8">
    <source>
        <dbReference type="EMBL" id="ACB96064.1"/>
    </source>
</evidence>
<dbReference type="PANTHER" id="PTHR30429">
    <property type="entry name" value="D-METHIONINE-BINDING LIPOPROTEIN METQ"/>
    <property type="match status" value="1"/>
</dbReference>
<dbReference type="PANTHER" id="PTHR30429:SF1">
    <property type="entry name" value="D-METHIONINE-BINDING LIPOPROTEIN METQ-RELATED"/>
    <property type="match status" value="1"/>
</dbReference>
<protein>
    <recommendedName>
        <fullName evidence="6">Lipoprotein</fullName>
    </recommendedName>
</protein>
<evidence type="ECO:0000256" key="1">
    <source>
        <dbReference type="ARBA" id="ARBA00004635"/>
    </source>
</evidence>
<dbReference type="RefSeq" id="WP_012385417.1">
    <property type="nucleotide sequence ID" value="NC_010581.1"/>
</dbReference>
<dbReference type="PIRSF" id="PIRSF002854">
    <property type="entry name" value="MetQ"/>
    <property type="match status" value="1"/>
</dbReference>
<dbReference type="Proteomes" id="UP000001695">
    <property type="component" value="Chromosome"/>
</dbReference>
<keyword evidence="5 6" id="KW-0449">Lipoprotein</keyword>
<evidence type="ECO:0000256" key="3">
    <source>
        <dbReference type="ARBA" id="ARBA00023136"/>
    </source>
</evidence>
<evidence type="ECO:0000256" key="5">
    <source>
        <dbReference type="ARBA" id="ARBA00023288"/>
    </source>
</evidence>
<dbReference type="HOGENOM" id="CLU_067080_3_0_5"/>
<gene>
    <name evidence="8" type="ordered locus">Bind_2455</name>
</gene>
<keyword evidence="9" id="KW-1185">Reference proteome</keyword>
<dbReference type="OrthoDB" id="9812878at2"/>
<name>B2IIB0_BEII9</name>
<dbReference type="Gene3D" id="3.40.190.10">
    <property type="entry name" value="Periplasmic binding protein-like II"/>
    <property type="match status" value="2"/>
</dbReference>
<evidence type="ECO:0000256" key="7">
    <source>
        <dbReference type="SAM" id="SignalP"/>
    </source>
</evidence>
<organism evidence="8 9">
    <name type="scientific">Beijerinckia indica subsp. indica (strain ATCC 9039 / DSM 1715 / NCIMB 8712)</name>
    <dbReference type="NCBI Taxonomy" id="395963"/>
    <lineage>
        <taxon>Bacteria</taxon>
        <taxon>Pseudomonadati</taxon>
        <taxon>Pseudomonadota</taxon>
        <taxon>Alphaproteobacteria</taxon>
        <taxon>Hyphomicrobiales</taxon>
        <taxon>Beijerinckiaceae</taxon>
        <taxon>Beijerinckia</taxon>
    </lineage>
</organism>
<comment type="subcellular location">
    <subcellularLocation>
        <location evidence="1">Membrane</location>
        <topology evidence="1">Lipid-anchor</topology>
    </subcellularLocation>
</comment>
<keyword evidence="2 7" id="KW-0732">Signal</keyword>
<dbReference type="SUPFAM" id="SSF53850">
    <property type="entry name" value="Periplasmic binding protein-like II"/>
    <property type="match status" value="1"/>
</dbReference>
<dbReference type="Pfam" id="PF03180">
    <property type="entry name" value="Lipoprotein_9"/>
    <property type="match status" value="1"/>
</dbReference>
<evidence type="ECO:0000256" key="4">
    <source>
        <dbReference type="ARBA" id="ARBA00023139"/>
    </source>
</evidence>
<dbReference type="STRING" id="395963.Bind_2455"/>
<evidence type="ECO:0000313" key="9">
    <source>
        <dbReference type="Proteomes" id="UP000001695"/>
    </source>
</evidence>
<accession>B2IIB0</accession>
<comment type="similarity">
    <text evidence="6">Belongs to the nlpA lipoprotein family.</text>
</comment>
<dbReference type="GO" id="GO:0016020">
    <property type="term" value="C:membrane"/>
    <property type="evidence" value="ECO:0007669"/>
    <property type="project" value="UniProtKB-SubCell"/>
</dbReference>
<dbReference type="eggNOG" id="COG1464">
    <property type="taxonomic scope" value="Bacteria"/>
</dbReference>
<dbReference type="InterPro" id="IPR004872">
    <property type="entry name" value="Lipoprotein_NlpA"/>
</dbReference>
<dbReference type="KEGG" id="bid:Bind_2455"/>
<keyword evidence="4" id="KW-0564">Palmitate</keyword>
<proteinExistence type="inferred from homology"/>
<dbReference type="EMBL" id="CP001016">
    <property type="protein sequence ID" value="ACB96064.1"/>
    <property type="molecule type" value="Genomic_DNA"/>
</dbReference>
<reference evidence="8 9" key="2">
    <citation type="journal article" date="2010" name="J. Bacteriol.">
        <title>Complete genome sequence of Beijerinckia indica subsp. indica.</title>
        <authorList>
            <person name="Tamas I."/>
            <person name="Dedysh S.N."/>
            <person name="Liesack W."/>
            <person name="Stott M.B."/>
            <person name="Alam M."/>
            <person name="Murrell J.C."/>
            <person name="Dunfield P.F."/>
        </authorList>
    </citation>
    <scope>NUCLEOTIDE SEQUENCE [LARGE SCALE GENOMIC DNA]</scope>
    <source>
        <strain evidence="9">ATCC 9039 / DSM 1715 / NCIMB 8712</strain>
    </source>
</reference>
<reference evidence="9" key="1">
    <citation type="submission" date="2008-03" db="EMBL/GenBank/DDBJ databases">
        <title>Complete sequence of chromosome of Beijerinckia indica subsp. indica ATCC 9039.</title>
        <authorList>
            <consortium name="US DOE Joint Genome Institute"/>
            <person name="Copeland A."/>
            <person name="Lucas S."/>
            <person name="Lapidus A."/>
            <person name="Glavina del Rio T."/>
            <person name="Dalin E."/>
            <person name="Tice H."/>
            <person name="Bruce D."/>
            <person name="Goodwin L."/>
            <person name="Pitluck S."/>
            <person name="LaButti K."/>
            <person name="Schmutz J."/>
            <person name="Larimer F."/>
            <person name="Land M."/>
            <person name="Hauser L."/>
            <person name="Kyrpides N."/>
            <person name="Mikhailova N."/>
            <person name="Dunfield P.F."/>
            <person name="Dedysh S.N."/>
            <person name="Liesack W."/>
            <person name="Saw J.H."/>
            <person name="Alam M."/>
            <person name="Chen Y."/>
            <person name="Murrell J.C."/>
            <person name="Richardson P."/>
        </authorList>
    </citation>
    <scope>NUCLEOTIDE SEQUENCE [LARGE SCALE GENOMIC DNA]</scope>
    <source>
        <strain evidence="9">ATCC 9039 / DSM 1715 / NCIMB 8712</strain>
    </source>
</reference>
<keyword evidence="3" id="KW-0472">Membrane</keyword>
<evidence type="ECO:0000256" key="2">
    <source>
        <dbReference type="ARBA" id="ARBA00022729"/>
    </source>
</evidence>
<feature type="chain" id="PRO_5002778783" description="Lipoprotein" evidence="7">
    <location>
        <begin position="27"/>
        <end position="273"/>
    </location>
</feature>
<evidence type="ECO:0000256" key="6">
    <source>
        <dbReference type="PIRNR" id="PIRNR002854"/>
    </source>
</evidence>
<dbReference type="AlphaFoldDB" id="B2IIB0"/>
<sequence length="273" mass="28990">MNSTTTHAKAARLLRSWSLSSLMILAASLEGAIAGAPLKIAVTPGPAAEIAEVIAKAAKPQGIDLKVIEFSDWVRPNIAVDSGEADVNLFEHIPFLKAAIKAHGLHLTAAAPLVIMPVGLYSHKIKSFADVQDGATIAIANDPVNGARGLRLLQKAGLITLKPNVGDDATVHDIIENPKHLKIIELDAAQLVRSLDDTTIAQASMSYLIAAGEDPKTALLTDGEGDPHYAIQLVVHSGRESDPSILKLIEIAHSPEIKSFITKRFEGVIVPAW</sequence>